<dbReference type="GO" id="GO:0008270">
    <property type="term" value="F:zinc ion binding"/>
    <property type="evidence" value="ECO:0007669"/>
    <property type="project" value="InterPro"/>
</dbReference>
<name>A0AAD7CGP0_9AGAR</name>
<reference evidence="8" key="1">
    <citation type="submission" date="2023-03" db="EMBL/GenBank/DDBJ databases">
        <title>Massive genome expansion in bonnet fungi (Mycena s.s.) driven by repeated elements and novel gene families across ecological guilds.</title>
        <authorList>
            <consortium name="Lawrence Berkeley National Laboratory"/>
            <person name="Harder C.B."/>
            <person name="Miyauchi S."/>
            <person name="Viragh M."/>
            <person name="Kuo A."/>
            <person name="Thoen E."/>
            <person name="Andreopoulos B."/>
            <person name="Lu D."/>
            <person name="Skrede I."/>
            <person name="Drula E."/>
            <person name="Henrissat B."/>
            <person name="Morin E."/>
            <person name="Kohler A."/>
            <person name="Barry K."/>
            <person name="LaButti K."/>
            <person name="Morin E."/>
            <person name="Salamov A."/>
            <person name="Lipzen A."/>
            <person name="Mereny Z."/>
            <person name="Hegedus B."/>
            <person name="Baldrian P."/>
            <person name="Stursova M."/>
            <person name="Weitz H."/>
            <person name="Taylor A."/>
            <person name="Grigoriev I.V."/>
            <person name="Nagy L.G."/>
            <person name="Martin F."/>
            <person name="Kauserud H."/>
        </authorList>
    </citation>
    <scope>NUCLEOTIDE SEQUENCE</scope>
    <source>
        <strain evidence="8">9284</strain>
    </source>
</reference>
<dbReference type="Proteomes" id="UP001221142">
    <property type="component" value="Unassembled WGS sequence"/>
</dbReference>
<proteinExistence type="predicted"/>
<feature type="domain" description="Zn(2)-C6 fungal-type" evidence="7">
    <location>
        <begin position="26"/>
        <end position="58"/>
    </location>
</feature>
<dbReference type="CDD" id="cd12148">
    <property type="entry name" value="fungal_TF_MHR"/>
    <property type="match status" value="1"/>
</dbReference>
<dbReference type="InterPro" id="IPR036864">
    <property type="entry name" value="Zn2-C6_fun-type_DNA-bd_sf"/>
</dbReference>
<dbReference type="SUPFAM" id="SSF57701">
    <property type="entry name" value="Zn2/Cys6 DNA-binding domain"/>
    <property type="match status" value="1"/>
</dbReference>
<evidence type="ECO:0000256" key="2">
    <source>
        <dbReference type="ARBA" id="ARBA00022723"/>
    </source>
</evidence>
<keyword evidence="9" id="KW-1185">Reference proteome</keyword>
<dbReference type="PANTHER" id="PTHR47338:SF29">
    <property type="entry name" value="ZN(2)-C6 FUNGAL-TYPE DOMAIN-CONTAINING PROTEIN"/>
    <property type="match status" value="1"/>
</dbReference>
<evidence type="ECO:0000256" key="6">
    <source>
        <dbReference type="SAM" id="MobiDB-lite"/>
    </source>
</evidence>
<evidence type="ECO:0000259" key="7">
    <source>
        <dbReference type="PROSITE" id="PS50048"/>
    </source>
</evidence>
<dbReference type="SMART" id="SM00066">
    <property type="entry name" value="GAL4"/>
    <property type="match status" value="1"/>
</dbReference>
<keyword evidence="2" id="KW-0479">Metal-binding</keyword>
<evidence type="ECO:0000256" key="5">
    <source>
        <dbReference type="ARBA" id="ARBA00023242"/>
    </source>
</evidence>
<dbReference type="InterPro" id="IPR050815">
    <property type="entry name" value="TF_fung"/>
</dbReference>
<organism evidence="8 9">
    <name type="scientific">Roridomyces roridus</name>
    <dbReference type="NCBI Taxonomy" id="1738132"/>
    <lineage>
        <taxon>Eukaryota</taxon>
        <taxon>Fungi</taxon>
        <taxon>Dikarya</taxon>
        <taxon>Basidiomycota</taxon>
        <taxon>Agaricomycotina</taxon>
        <taxon>Agaricomycetes</taxon>
        <taxon>Agaricomycetidae</taxon>
        <taxon>Agaricales</taxon>
        <taxon>Marasmiineae</taxon>
        <taxon>Mycenaceae</taxon>
        <taxon>Roridomyces</taxon>
    </lineage>
</organism>
<keyword evidence="4" id="KW-0804">Transcription</keyword>
<dbReference type="EMBL" id="JARKIF010000002">
    <property type="protein sequence ID" value="KAJ7647933.1"/>
    <property type="molecule type" value="Genomic_DNA"/>
</dbReference>
<evidence type="ECO:0000256" key="4">
    <source>
        <dbReference type="ARBA" id="ARBA00023163"/>
    </source>
</evidence>
<comment type="subcellular location">
    <subcellularLocation>
        <location evidence="1">Nucleus</location>
    </subcellularLocation>
</comment>
<gene>
    <name evidence="8" type="ORF">FB45DRAFT_1020142</name>
</gene>
<dbReference type="InterPro" id="IPR007219">
    <property type="entry name" value="XnlR_reg_dom"/>
</dbReference>
<dbReference type="PANTHER" id="PTHR47338">
    <property type="entry name" value="ZN(II)2CYS6 TRANSCRIPTION FACTOR (EUROFUNG)-RELATED"/>
    <property type="match status" value="1"/>
</dbReference>
<keyword evidence="3" id="KW-0805">Transcription regulation</keyword>
<dbReference type="GO" id="GO:0006351">
    <property type="term" value="P:DNA-templated transcription"/>
    <property type="evidence" value="ECO:0007669"/>
    <property type="project" value="InterPro"/>
</dbReference>
<dbReference type="Pfam" id="PF00172">
    <property type="entry name" value="Zn_clus"/>
    <property type="match status" value="1"/>
</dbReference>
<dbReference type="GO" id="GO:0005634">
    <property type="term" value="C:nucleus"/>
    <property type="evidence" value="ECO:0007669"/>
    <property type="project" value="UniProtKB-SubCell"/>
</dbReference>
<feature type="region of interest" description="Disordered" evidence="6">
    <location>
        <begin position="49"/>
        <end position="71"/>
    </location>
</feature>
<evidence type="ECO:0000256" key="3">
    <source>
        <dbReference type="ARBA" id="ARBA00023015"/>
    </source>
</evidence>
<dbReference type="Gene3D" id="4.10.240.10">
    <property type="entry name" value="Zn(2)-C6 fungal-type DNA-binding domain"/>
    <property type="match status" value="1"/>
</dbReference>
<dbReference type="Pfam" id="PF04082">
    <property type="entry name" value="Fungal_trans"/>
    <property type="match status" value="1"/>
</dbReference>
<comment type="caution">
    <text evidence="8">The sequence shown here is derived from an EMBL/GenBank/DDBJ whole genome shotgun (WGS) entry which is preliminary data.</text>
</comment>
<dbReference type="InterPro" id="IPR001138">
    <property type="entry name" value="Zn2Cys6_DnaBD"/>
</dbReference>
<sequence length="642" mass="70395">MITDSSFIHNTYRSSMVNKPLKRGRACMNCRFLKIKCDGMKPVCGPCRKSPKDDECEYSDGPTRSRTKALEDTVSRLEARLHELENPDDYTPSVKLFDPYSQFNSPPQQPQPQLTVSISPPPLPRLVPASFGSMPNSPYSHVPRLLASSPGSSPDSMQNYVPLTPASTTYGSSPLGIFDSQLPRRSPDMLGLDYGPQIDLTLIRKFLDHASEFGFFLDADRLVQSMRLPDGSRPSPALLYTMYLWGAHLSSDTSGEEHFKLKALQSAATDLASSAFLHTLQAEVLLSYFFFRTGAFLEARAHTATAFALALGAGLHQIRSAHESGGIQTHVDAMTGGGVSLPPPRDAVEEGERINAFWAVFVLQKNISMALEPTVAGVGVGSVFEATGPGGMQIDTPWPMEMDEYKRGLLAGIQSSSTVLNYLQTPPGAPPYPDGYGSSLIALNTKACILLHRAVYIRAQWKPTVSQRDAQSLLNAFNFVDGLIRELRAQLALVAPPAHEIDSSRMRSWTRMLLLTHSLLNAATIKLHGLFMPSDPVSRQRCLDAAKDMFKFGGIGMELQGLGYLNPMMGTLWTIAYSIFICELQRINEASATGWQTAASEKEALEAHENLRDGMHALGMFAEGSLLMRYELSKAREALDAV</sequence>
<protein>
    <recommendedName>
        <fullName evidence="7">Zn(2)-C6 fungal-type domain-containing protein</fullName>
    </recommendedName>
</protein>
<feature type="region of interest" description="Disordered" evidence="6">
    <location>
        <begin position="83"/>
        <end position="120"/>
    </location>
</feature>
<keyword evidence="5" id="KW-0539">Nucleus</keyword>
<dbReference type="CDD" id="cd00067">
    <property type="entry name" value="GAL4"/>
    <property type="match status" value="1"/>
</dbReference>
<accession>A0AAD7CGP0</accession>
<dbReference type="AlphaFoldDB" id="A0AAD7CGP0"/>
<dbReference type="PROSITE" id="PS50048">
    <property type="entry name" value="ZN2_CY6_FUNGAL_2"/>
    <property type="match status" value="1"/>
</dbReference>
<dbReference type="GO" id="GO:0003677">
    <property type="term" value="F:DNA binding"/>
    <property type="evidence" value="ECO:0007669"/>
    <property type="project" value="InterPro"/>
</dbReference>
<evidence type="ECO:0000256" key="1">
    <source>
        <dbReference type="ARBA" id="ARBA00004123"/>
    </source>
</evidence>
<dbReference type="GO" id="GO:0000981">
    <property type="term" value="F:DNA-binding transcription factor activity, RNA polymerase II-specific"/>
    <property type="evidence" value="ECO:0007669"/>
    <property type="project" value="InterPro"/>
</dbReference>
<evidence type="ECO:0000313" key="9">
    <source>
        <dbReference type="Proteomes" id="UP001221142"/>
    </source>
</evidence>
<dbReference type="PROSITE" id="PS00463">
    <property type="entry name" value="ZN2_CY6_FUNGAL_1"/>
    <property type="match status" value="1"/>
</dbReference>
<evidence type="ECO:0000313" key="8">
    <source>
        <dbReference type="EMBL" id="KAJ7647933.1"/>
    </source>
</evidence>